<accession>A0AAW2M3I6</accession>
<proteinExistence type="predicted"/>
<reference evidence="1" key="1">
    <citation type="submission" date="2020-06" db="EMBL/GenBank/DDBJ databases">
        <authorList>
            <person name="Li T."/>
            <person name="Hu X."/>
            <person name="Zhang T."/>
            <person name="Song X."/>
            <person name="Zhang H."/>
            <person name="Dai N."/>
            <person name="Sheng W."/>
            <person name="Hou X."/>
            <person name="Wei L."/>
        </authorList>
    </citation>
    <scope>NUCLEOTIDE SEQUENCE</scope>
    <source>
        <strain evidence="1">KEN8</strain>
        <tissue evidence="1">Leaf</tissue>
    </source>
</reference>
<organism evidence="1">
    <name type="scientific">Sesamum calycinum</name>
    <dbReference type="NCBI Taxonomy" id="2727403"/>
    <lineage>
        <taxon>Eukaryota</taxon>
        <taxon>Viridiplantae</taxon>
        <taxon>Streptophyta</taxon>
        <taxon>Embryophyta</taxon>
        <taxon>Tracheophyta</taxon>
        <taxon>Spermatophyta</taxon>
        <taxon>Magnoliopsida</taxon>
        <taxon>eudicotyledons</taxon>
        <taxon>Gunneridae</taxon>
        <taxon>Pentapetalae</taxon>
        <taxon>asterids</taxon>
        <taxon>lamiids</taxon>
        <taxon>Lamiales</taxon>
        <taxon>Pedaliaceae</taxon>
        <taxon>Sesamum</taxon>
    </lineage>
</organism>
<comment type="caution">
    <text evidence="1">The sequence shown here is derived from an EMBL/GenBank/DDBJ whole genome shotgun (WGS) entry which is preliminary data.</text>
</comment>
<protein>
    <submittedName>
        <fullName evidence="1">Uncharacterized protein</fullName>
    </submittedName>
</protein>
<sequence>MLDQAWLGRSSLIKVIDSHDIDKFDLCAMDKEVGEVKESKNKQFGYPTILRVMSKREDDLKALYKKNMFASGLLDLIYSDICGPLNTEARGGFTYFITFTDDHSWYGYVYLKRKSFQKEAQREICSMRNQVRQLLKQKQQLHLYYLFTPVIFQISKDANPKTYREVMLDIDPKKWLEAMKFEMDSMSLNKMDVKVDFLMVSLRKRSTWINWKDSLPLEKSRRRHLDIENDFKIL</sequence>
<evidence type="ECO:0000313" key="1">
    <source>
        <dbReference type="EMBL" id="KAL0324596.1"/>
    </source>
</evidence>
<dbReference type="AlphaFoldDB" id="A0AAW2M3I6"/>
<name>A0AAW2M3I6_9LAMI</name>
<reference evidence="1" key="2">
    <citation type="journal article" date="2024" name="Plant">
        <title>Genomic evolution and insights into agronomic trait innovations of Sesamum species.</title>
        <authorList>
            <person name="Miao H."/>
            <person name="Wang L."/>
            <person name="Qu L."/>
            <person name="Liu H."/>
            <person name="Sun Y."/>
            <person name="Le M."/>
            <person name="Wang Q."/>
            <person name="Wei S."/>
            <person name="Zheng Y."/>
            <person name="Lin W."/>
            <person name="Duan Y."/>
            <person name="Cao H."/>
            <person name="Xiong S."/>
            <person name="Wang X."/>
            <person name="Wei L."/>
            <person name="Li C."/>
            <person name="Ma Q."/>
            <person name="Ju M."/>
            <person name="Zhao R."/>
            <person name="Li G."/>
            <person name="Mu C."/>
            <person name="Tian Q."/>
            <person name="Mei H."/>
            <person name="Zhang T."/>
            <person name="Gao T."/>
            <person name="Zhang H."/>
        </authorList>
    </citation>
    <scope>NUCLEOTIDE SEQUENCE</scope>
    <source>
        <strain evidence="1">KEN8</strain>
    </source>
</reference>
<gene>
    <name evidence="1" type="ORF">Scaly_2426700</name>
</gene>
<dbReference type="EMBL" id="JACGWM010000015">
    <property type="protein sequence ID" value="KAL0324596.1"/>
    <property type="molecule type" value="Genomic_DNA"/>
</dbReference>